<evidence type="ECO:0000313" key="1">
    <source>
        <dbReference type="EMBL" id="GGN53989.1"/>
    </source>
</evidence>
<gene>
    <name evidence="1" type="primary">yfkD</name>
    <name evidence="1" type="ORF">GCM10007971_11080</name>
</gene>
<dbReference type="AlphaFoldDB" id="A0A917XU52"/>
<reference evidence="1" key="1">
    <citation type="journal article" date="2014" name="Int. J. Syst. Evol. Microbiol.">
        <title>Complete genome sequence of Corynebacterium casei LMG S-19264T (=DSM 44701T), isolated from a smear-ripened cheese.</title>
        <authorList>
            <consortium name="US DOE Joint Genome Institute (JGI-PGF)"/>
            <person name="Walter F."/>
            <person name="Albersmeier A."/>
            <person name="Kalinowski J."/>
            <person name="Ruckert C."/>
        </authorList>
    </citation>
    <scope>NUCLEOTIDE SEQUENCE</scope>
    <source>
        <strain evidence="1">JCM 17251</strain>
    </source>
</reference>
<proteinExistence type="predicted"/>
<evidence type="ECO:0000313" key="2">
    <source>
        <dbReference type="Proteomes" id="UP000624041"/>
    </source>
</evidence>
<dbReference type="RefSeq" id="WP_188856362.1">
    <property type="nucleotide sequence ID" value="NZ_BMOS01000006.1"/>
</dbReference>
<dbReference type="Proteomes" id="UP000624041">
    <property type="component" value="Unassembled WGS sequence"/>
</dbReference>
<keyword evidence="2" id="KW-1185">Reference proteome</keyword>
<evidence type="ECO:0008006" key="3">
    <source>
        <dbReference type="Google" id="ProtNLM"/>
    </source>
</evidence>
<sequence>MNIKRLSGMIAAFFILLTFPVVFFAEEKKETEENFEVPSHVLDISKENTVQSDDSDNEVVEPSGETKELLDSASVAIENSELIQQLNETSIDPSPIGFGYRGEIYLGRWPLQYESLETGVNWEYQAVNKNEFQNGPDGQQEMNYIQQEHKEIKGMLTNKIANAETVRNMVLQKAKDKTKLPLSYEVEIGRNTKMSHGYPVPPEKLGILEAYTPAVHEKGRVTFGEVYIQLKGTKKQLTIKNVTKQGIGAWIPVQNHLSYSFQVK</sequence>
<comment type="caution">
    <text evidence="1">The sequence shown here is derived from an EMBL/GenBank/DDBJ whole genome shotgun (WGS) entry which is preliminary data.</text>
</comment>
<reference evidence="1" key="2">
    <citation type="submission" date="2020-09" db="EMBL/GenBank/DDBJ databases">
        <authorList>
            <person name="Sun Q."/>
            <person name="Ohkuma M."/>
        </authorList>
    </citation>
    <scope>NUCLEOTIDE SEQUENCE</scope>
    <source>
        <strain evidence="1">JCM 17251</strain>
    </source>
</reference>
<dbReference type="InterPro" id="IPR025548">
    <property type="entry name" value="YfkD"/>
</dbReference>
<dbReference type="Pfam" id="PF14167">
    <property type="entry name" value="YfkD"/>
    <property type="match status" value="1"/>
</dbReference>
<dbReference type="EMBL" id="BMOS01000006">
    <property type="protein sequence ID" value="GGN53989.1"/>
    <property type="molecule type" value="Genomic_DNA"/>
</dbReference>
<name>A0A917XU52_9BACI</name>
<protein>
    <recommendedName>
        <fullName evidence="3">YfkD-like protein</fullName>
    </recommendedName>
</protein>
<organism evidence="1 2">
    <name type="scientific">Oceanobacillus indicireducens</name>
    <dbReference type="NCBI Taxonomy" id="1004261"/>
    <lineage>
        <taxon>Bacteria</taxon>
        <taxon>Bacillati</taxon>
        <taxon>Bacillota</taxon>
        <taxon>Bacilli</taxon>
        <taxon>Bacillales</taxon>
        <taxon>Bacillaceae</taxon>
        <taxon>Oceanobacillus</taxon>
    </lineage>
</organism>
<accession>A0A917XU52</accession>